<evidence type="ECO:0000313" key="2">
    <source>
        <dbReference type="Proteomes" id="UP000095228"/>
    </source>
</evidence>
<reference evidence="1 2" key="1">
    <citation type="submission" date="2016-06" db="EMBL/GenBank/DDBJ databases">
        <title>Three novel species with peptidoglycan cell walls form the new genus Lacunisphaera gen. nov. in the family Opitutaceae of the verrucomicrobial subdivision 4.</title>
        <authorList>
            <person name="Rast P."/>
            <person name="Gloeckner I."/>
            <person name="Jogler M."/>
            <person name="Boedeker C."/>
            <person name="Jeske O."/>
            <person name="Wiegand S."/>
            <person name="Reinhardt R."/>
            <person name="Schumann P."/>
            <person name="Rohde M."/>
            <person name="Spring S."/>
            <person name="Gloeckner F.O."/>
            <person name="Jogler C."/>
        </authorList>
    </citation>
    <scope>NUCLEOTIDE SEQUENCE [LARGE SCALE GENOMIC DNA]</scope>
    <source>
        <strain evidence="1 2">IG16b</strain>
    </source>
</reference>
<gene>
    <name evidence="1" type="ORF">Verru16b_03283</name>
</gene>
<organism evidence="1 2">
    <name type="scientific">Lacunisphaera limnophila</name>
    <dbReference type="NCBI Taxonomy" id="1838286"/>
    <lineage>
        <taxon>Bacteria</taxon>
        <taxon>Pseudomonadati</taxon>
        <taxon>Verrucomicrobiota</taxon>
        <taxon>Opitutia</taxon>
        <taxon>Opitutales</taxon>
        <taxon>Opitutaceae</taxon>
        <taxon>Lacunisphaera</taxon>
    </lineage>
</organism>
<dbReference type="EMBL" id="CP016094">
    <property type="protein sequence ID" value="AOS46186.1"/>
    <property type="molecule type" value="Genomic_DNA"/>
</dbReference>
<evidence type="ECO:0000313" key="1">
    <source>
        <dbReference type="EMBL" id="AOS46186.1"/>
    </source>
</evidence>
<dbReference type="KEGG" id="obg:Verru16b_03283"/>
<accession>A0A1D8AZ63</accession>
<name>A0A1D8AZ63_9BACT</name>
<dbReference type="STRING" id="1838286.Verru16b_03283"/>
<keyword evidence="2" id="KW-1185">Reference proteome</keyword>
<dbReference type="AlphaFoldDB" id="A0A1D8AZ63"/>
<protein>
    <submittedName>
        <fullName evidence="1">Uncharacterized protein</fullName>
    </submittedName>
</protein>
<sequence>MAGTAHPWIFRSSLARASQLTLLVVALGLATVSWPHPGLPASLALALNPPVPAVTADAAPSGEWPRAALRLWFLLPQILPRP</sequence>
<proteinExistence type="predicted"/>
<dbReference type="Proteomes" id="UP000095228">
    <property type="component" value="Chromosome"/>
</dbReference>
<dbReference type="RefSeq" id="WP_069963264.1">
    <property type="nucleotide sequence ID" value="NZ_CP016094.1"/>
</dbReference>